<name>A0A1H6YQH1_9BACL</name>
<dbReference type="STRING" id="426757.SAMN04488127_1758"/>
<evidence type="ECO:0000313" key="1">
    <source>
        <dbReference type="EMBL" id="SEJ43543.1"/>
    </source>
</evidence>
<dbReference type="AlphaFoldDB" id="A0A1H6YQH1"/>
<reference evidence="2" key="1">
    <citation type="submission" date="2016-10" db="EMBL/GenBank/DDBJ databases">
        <authorList>
            <person name="Varghese N."/>
            <person name="Submissions S."/>
        </authorList>
    </citation>
    <scope>NUCLEOTIDE SEQUENCE [LARGE SCALE GENOMIC DNA]</scope>
    <source>
        <strain evidence="2">CGMCC 1.6763</strain>
    </source>
</reference>
<organism evidence="1 2">
    <name type="scientific">Bhargavaea ginsengi</name>
    <dbReference type="NCBI Taxonomy" id="426757"/>
    <lineage>
        <taxon>Bacteria</taxon>
        <taxon>Bacillati</taxon>
        <taxon>Bacillota</taxon>
        <taxon>Bacilli</taxon>
        <taxon>Bacillales</taxon>
        <taxon>Caryophanaceae</taxon>
        <taxon>Bhargavaea</taxon>
    </lineage>
</organism>
<sequence>MEDPRPLARLTDSLLADWMDEQEAIAGYVPLHIYDELKHVTIHSFSQEKNCLMKLVYQRLSGDWTVERFDVQSGEMMNRRTSGIPE</sequence>
<evidence type="ECO:0000313" key="2">
    <source>
        <dbReference type="Proteomes" id="UP000199200"/>
    </source>
</evidence>
<dbReference type="OrthoDB" id="2453731at2"/>
<dbReference type="EMBL" id="FNZF01000003">
    <property type="protein sequence ID" value="SEJ43543.1"/>
    <property type="molecule type" value="Genomic_DNA"/>
</dbReference>
<dbReference type="RefSeq" id="WP_092052378.1">
    <property type="nucleotide sequence ID" value="NZ_FNZF01000003.1"/>
</dbReference>
<proteinExistence type="predicted"/>
<protein>
    <submittedName>
        <fullName evidence="1">Uncharacterized protein</fullName>
    </submittedName>
</protein>
<dbReference type="Proteomes" id="UP000199200">
    <property type="component" value="Unassembled WGS sequence"/>
</dbReference>
<gene>
    <name evidence="1" type="ORF">SAMN04488127_1758</name>
</gene>
<accession>A0A1H6YQH1</accession>
<keyword evidence="2" id="KW-1185">Reference proteome</keyword>